<gene>
    <name evidence="1" type="ORF">G7B40_009765</name>
</gene>
<sequence>MENIKQILGAAARMAERNSQSIDRLTDRLDRLVSTVDRLAVSQLNTEETMNRFIETAEADRAVMRGIQTENQRILQYLFGEEEQGD</sequence>
<keyword evidence="2" id="KW-1185">Reference proteome</keyword>
<organism evidence="1 2">
    <name type="scientific">Aetokthonos hydrillicola Thurmond2011</name>
    <dbReference type="NCBI Taxonomy" id="2712845"/>
    <lineage>
        <taxon>Bacteria</taxon>
        <taxon>Bacillati</taxon>
        <taxon>Cyanobacteriota</taxon>
        <taxon>Cyanophyceae</taxon>
        <taxon>Nostocales</taxon>
        <taxon>Hapalosiphonaceae</taxon>
        <taxon>Aetokthonos</taxon>
    </lineage>
</organism>
<dbReference type="EMBL" id="JAALHA020000003">
    <property type="protein sequence ID" value="MDR9894849.1"/>
    <property type="molecule type" value="Genomic_DNA"/>
</dbReference>
<dbReference type="Proteomes" id="UP000667802">
    <property type="component" value="Unassembled WGS sequence"/>
</dbReference>
<evidence type="ECO:0000313" key="1">
    <source>
        <dbReference type="EMBL" id="MDR9894849.1"/>
    </source>
</evidence>
<protein>
    <submittedName>
        <fullName evidence="1">Uncharacterized protein</fullName>
    </submittedName>
</protein>
<comment type="caution">
    <text evidence="1">The sequence shown here is derived from an EMBL/GenBank/DDBJ whole genome shotgun (WGS) entry which is preliminary data.</text>
</comment>
<proteinExistence type="predicted"/>
<name>A0AAP5I6U9_9CYAN</name>
<reference evidence="2" key="1">
    <citation type="journal article" date="2021" name="Science">
        <title>Hunting the eagle killer: A cyanobacterial neurotoxin causes vacuolar myelinopathy.</title>
        <authorList>
            <person name="Breinlinger S."/>
            <person name="Phillips T.J."/>
            <person name="Haram B.N."/>
            <person name="Mares J."/>
            <person name="Martinez Yerena J.A."/>
            <person name="Hrouzek P."/>
            <person name="Sobotka R."/>
            <person name="Henderson W.M."/>
            <person name="Schmieder P."/>
            <person name="Williams S.M."/>
            <person name="Lauderdale J.D."/>
            <person name="Wilde H.D."/>
            <person name="Gerrin W."/>
            <person name="Kust A."/>
            <person name="Washington J.W."/>
            <person name="Wagner C."/>
            <person name="Geier B."/>
            <person name="Liebeke M."/>
            <person name="Enke H."/>
            <person name="Niedermeyer T.H.J."/>
            <person name="Wilde S.B."/>
        </authorList>
    </citation>
    <scope>NUCLEOTIDE SEQUENCE [LARGE SCALE GENOMIC DNA]</scope>
    <source>
        <strain evidence="2">Thurmond2011</strain>
    </source>
</reference>
<evidence type="ECO:0000313" key="2">
    <source>
        <dbReference type="Proteomes" id="UP000667802"/>
    </source>
</evidence>
<accession>A0AAP5I6U9</accession>
<dbReference type="RefSeq" id="WP_208344907.1">
    <property type="nucleotide sequence ID" value="NZ_CAWQFN010000552.1"/>
</dbReference>
<dbReference type="AlphaFoldDB" id="A0AAP5I6U9"/>